<dbReference type="PANTHER" id="PTHR46889:SF5">
    <property type="entry name" value="INTEGRASE PROTEIN"/>
    <property type="match status" value="1"/>
</dbReference>
<keyword evidence="5" id="KW-1185">Reference proteome</keyword>
<dbReference type="EMBL" id="CP106831">
    <property type="protein sequence ID" value="WIH96129.1"/>
    <property type="molecule type" value="Genomic_DNA"/>
</dbReference>
<dbReference type="SUPFAM" id="SSF53098">
    <property type="entry name" value="Ribonuclease H-like"/>
    <property type="match status" value="1"/>
</dbReference>
<evidence type="ECO:0000313" key="2">
    <source>
        <dbReference type="EMBL" id="WIH96129.1"/>
    </source>
</evidence>
<accession>A0ABY8V7R0</accession>
<dbReference type="Pfam" id="PF00665">
    <property type="entry name" value="rve"/>
    <property type="match status" value="1"/>
</dbReference>
<sequence length="293" mass="34699">MEQKETISFSCELFGVDRQVYYRHLKRRAKRQQNAQQVVDWVAELRMIHPKMGGKKLYFLLKEKLENLRIGRDKFFDFLRANHLLIIPKRSYHKTTNSYHRFKKHKNLIKDYQCRKPNNVWVSDITYLGNRENPAYLSLITDAYSKKIVGFDVSDSLATASCLNALKMALKKENPKSLIHHSDRGLQYCSDDYQKLLKKHKIRCSMTQESDPYENAIAERINGILKQEYDIDKFNVDLNTRKILVKQTVEIYNELRPHLSNYYLTPMQMHQQQDLIPKSYKKKNSTNTNICTV</sequence>
<dbReference type="EMBL" id="CP106831">
    <property type="protein sequence ID" value="WIH97518.1"/>
    <property type="molecule type" value="Genomic_DNA"/>
</dbReference>
<gene>
    <name evidence="4" type="ORF">OBA43_00885</name>
    <name evidence="2" type="ORF">OBA43_07490</name>
    <name evidence="3" type="ORF">OBA43_13245</name>
</gene>
<organism evidence="4 5">
    <name type="scientific">Empedobacter falsenii</name>
    <dbReference type="NCBI Taxonomy" id="343874"/>
    <lineage>
        <taxon>Bacteria</taxon>
        <taxon>Pseudomonadati</taxon>
        <taxon>Bacteroidota</taxon>
        <taxon>Flavobacteriia</taxon>
        <taxon>Flavobacteriales</taxon>
        <taxon>Weeksellaceae</taxon>
        <taxon>Empedobacter</taxon>
    </lineage>
</organism>
<proteinExistence type="predicted"/>
<evidence type="ECO:0000313" key="3">
    <source>
        <dbReference type="EMBL" id="WIH97178.1"/>
    </source>
</evidence>
<dbReference type="InterPro" id="IPR001584">
    <property type="entry name" value="Integrase_cat-core"/>
</dbReference>
<evidence type="ECO:0000313" key="4">
    <source>
        <dbReference type="EMBL" id="WIH97518.1"/>
    </source>
</evidence>
<feature type="domain" description="Integrase catalytic" evidence="1">
    <location>
        <begin position="113"/>
        <end position="274"/>
    </location>
</feature>
<name>A0ABY8V7R0_9FLAO</name>
<dbReference type="Proteomes" id="UP001223501">
    <property type="component" value="Chromosome"/>
</dbReference>
<dbReference type="EMBL" id="CP106831">
    <property type="protein sequence ID" value="WIH97178.1"/>
    <property type="molecule type" value="Genomic_DNA"/>
</dbReference>
<dbReference type="PROSITE" id="PS50994">
    <property type="entry name" value="INTEGRASE"/>
    <property type="match status" value="1"/>
</dbReference>
<dbReference type="PANTHER" id="PTHR46889">
    <property type="entry name" value="TRANSPOSASE INSF FOR INSERTION SEQUENCE IS3B-RELATED"/>
    <property type="match status" value="1"/>
</dbReference>
<evidence type="ECO:0000259" key="1">
    <source>
        <dbReference type="PROSITE" id="PS50994"/>
    </source>
</evidence>
<dbReference type="Gene3D" id="3.30.420.10">
    <property type="entry name" value="Ribonuclease H-like superfamily/Ribonuclease H"/>
    <property type="match status" value="1"/>
</dbReference>
<dbReference type="RefSeq" id="WP_260541612.1">
    <property type="nucleotide sequence ID" value="NZ_CP106831.1"/>
</dbReference>
<reference evidence="4 5" key="1">
    <citation type="submission" date="2022-09" db="EMBL/GenBank/DDBJ databases">
        <title>Whole genome sequencing analysis of tet(X)-positive Empedobacter falsenii YWS9-3.</title>
        <authorList>
            <person name="Chen C."/>
            <person name="Lv Y.-L."/>
        </authorList>
    </citation>
    <scope>NUCLEOTIDE SEQUENCE [LARGE SCALE GENOMIC DNA]</scope>
    <source>
        <strain evidence="4 5">YWS9-3_T</strain>
    </source>
</reference>
<dbReference type="InterPro" id="IPR012337">
    <property type="entry name" value="RNaseH-like_sf"/>
</dbReference>
<dbReference type="InterPro" id="IPR036397">
    <property type="entry name" value="RNaseH_sf"/>
</dbReference>
<dbReference type="InterPro" id="IPR048020">
    <property type="entry name" value="Transpos_IS3"/>
</dbReference>
<protein>
    <submittedName>
        <fullName evidence="4">IS3 family transposase</fullName>
    </submittedName>
</protein>
<evidence type="ECO:0000313" key="5">
    <source>
        <dbReference type="Proteomes" id="UP001223501"/>
    </source>
</evidence>
<dbReference type="InterPro" id="IPR050900">
    <property type="entry name" value="Transposase_IS3/IS150/IS904"/>
</dbReference>
<dbReference type="NCBIfam" id="NF033516">
    <property type="entry name" value="transpos_IS3"/>
    <property type="match status" value="1"/>
</dbReference>